<comment type="subcellular location">
    <subcellularLocation>
        <location evidence="1 8">Cell membrane</location>
        <topology evidence="1 8">Multi-pass membrane protein</topology>
    </subcellularLocation>
</comment>
<feature type="transmembrane region" description="Helical" evidence="9">
    <location>
        <begin position="30"/>
        <end position="50"/>
    </location>
</feature>
<dbReference type="Proteomes" id="UP000033618">
    <property type="component" value="Unassembled WGS sequence"/>
</dbReference>
<proteinExistence type="inferred from homology"/>
<dbReference type="PATRIC" id="fig|28092.6.peg.5550"/>
<reference evidence="10 11" key="1">
    <citation type="submission" date="2015-03" db="EMBL/GenBank/DDBJ databases">
        <title>Draft Genome Sequence of Burkholderia andropogonis type strain ICMP2807, isolated from Sorghum bicolor.</title>
        <authorList>
            <person name="Lopes-Santos L."/>
            <person name="Castro D.B."/>
            <person name="Ottoboni L.M."/>
            <person name="Park D."/>
            <person name="Weirc B.S."/>
            <person name="Destefano S.A."/>
        </authorList>
    </citation>
    <scope>NUCLEOTIDE SEQUENCE [LARGE SCALE GENOMIC DNA]</scope>
    <source>
        <strain evidence="10 11">ICMP2807</strain>
    </source>
</reference>
<dbReference type="PANTHER" id="PTHR30561:SF1">
    <property type="entry name" value="MULTIDRUG TRANSPORTER EMRE"/>
    <property type="match status" value="1"/>
</dbReference>
<protein>
    <submittedName>
        <fullName evidence="10">Multidrug DMT transporter permease</fullName>
    </submittedName>
</protein>
<keyword evidence="11" id="KW-1185">Reference proteome</keyword>
<evidence type="ECO:0000256" key="6">
    <source>
        <dbReference type="ARBA" id="ARBA00023136"/>
    </source>
</evidence>
<name>A0A0F5JUK9_9BURK</name>
<evidence type="ECO:0000313" key="11">
    <source>
        <dbReference type="Proteomes" id="UP000033618"/>
    </source>
</evidence>
<keyword evidence="2" id="KW-0813">Transport</keyword>
<accession>A0A0F5JUK9</accession>
<dbReference type="Pfam" id="PF00893">
    <property type="entry name" value="Multi_Drug_Res"/>
    <property type="match status" value="1"/>
</dbReference>
<evidence type="ECO:0000256" key="7">
    <source>
        <dbReference type="ARBA" id="ARBA00038032"/>
    </source>
</evidence>
<dbReference type="GO" id="GO:0005886">
    <property type="term" value="C:plasma membrane"/>
    <property type="evidence" value="ECO:0007669"/>
    <property type="project" value="UniProtKB-SubCell"/>
</dbReference>
<dbReference type="GO" id="GO:0031460">
    <property type="term" value="P:glycine betaine transport"/>
    <property type="evidence" value="ECO:0007669"/>
    <property type="project" value="TreeGrafter"/>
</dbReference>
<dbReference type="InterPro" id="IPR045324">
    <property type="entry name" value="Small_multidrug_res"/>
</dbReference>
<dbReference type="GO" id="GO:0015199">
    <property type="term" value="F:amino-acid betaine transmembrane transporter activity"/>
    <property type="evidence" value="ECO:0007669"/>
    <property type="project" value="TreeGrafter"/>
</dbReference>
<evidence type="ECO:0000256" key="5">
    <source>
        <dbReference type="ARBA" id="ARBA00022989"/>
    </source>
</evidence>
<keyword evidence="5 9" id="KW-1133">Transmembrane helix</keyword>
<dbReference type="PANTHER" id="PTHR30561">
    <property type="entry name" value="SMR FAMILY PROTON-DEPENDENT DRUG EFFLUX TRANSPORTER SUGE"/>
    <property type="match status" value="1"/>
</dbReference>
<keyword evidence="6 9" id="KW-0472">Membrane</keyword>
<dbReference type="RefSeq" id="WP_024905381.1">
    <property type="nucleotide sequence ID" value="NZ_CADFGU010000003.1"/>
</dbReference>
<evidence type="ECO:0000256" key="2">
    <source>
        <dbReference type="ARBA" id="ARBA00022448"/>
    </source>
</evidence>
<dbReference type="GO" id="GO:0015297">
    <property type="term" value="F:antiporter activity"/>
    <property type="evidence" value="ECO:0007669"/>
    <property type="project" value="TreeGrafter"/>
</dbReference>
<gene>
    <name evidence="10" type="ORF">WM40_23590</name>
</gene>
<feature type="transmembrane region" description="Helical" evidence="9">
    <location>
        <begin position="85"/>
        <end position="104"/>
    </location>
</feature>
<evidence type="ECO:0000256" key="4">
    <source>
        <dbReference type="ARBA" id="ARBA00022692"/>
    </source>
</evidence>
<comment type="caution">
    <text evidence="10">The sequence shown here is derived from an EMBL/GenBank/DDBJ whole genome shotgun (WGS) entry which is preliminary data.</text>
</comment>
<sequence length="110" mass="11221">MFAYIALLLGIIAESTATLALKESQGFTRLGPLLVVVCGYGFAIACLGSAQKGLPMSLISSVWSGLGITVVTAVAAFRYQQLPSLAALGGIALIIVGIVIVNVFPASHGT</sequence>
<evidence type="ECO:0000256" key="8">
    <source>
        <dbReference type="RuleBase" id="RU003942"/>
    </source>
</evidence>
<evidence type="ECO:0000256" key="3">
    <source>
        <dbReference type="ARBA" id="ARBA00022475"/>
    </source>
</evidence>
<dbReference type="InterPro" id="IPR037185">
    <property type="entry name" value="EmrE-like"/>
</dbReference>
<comment type="similarity">
    <text evidence="7 8">Belongs to the drug/metabolite transporter (DMT) superfamily. Small multidrug resistance (SMR) (TC 2.A.7.1) family.</text>
</comment>
<dbReference type="OrthoDB" id="9808638at2"/>
<dbReference type="AlphaFoldDB" id="A0A0F5JUK9"/>
<dbReference type="GO" id="GO:0015220">
    <property type="term" value="F:choline transmembrane transporter activity"/>
    <property type="evidence" value="ECO:0007669"/>
    <property type="project" value="TreeGrafter"/>
</dbReference>
<evidence type="ECO:0000256" key="1">
    <source>
        <dbReference type="ARBA" id="ARBA00004651"/>
    </source>
</evidence>
<dbReference type="EMBL" id="LAQU01000047">
    <property type="protein sequence ID" value="KKB61355.1"/>
    <property type="molecule type" value="Genomic_DNA"/>
</dbReference>
<dbReference type="STRING" id="28092.WM40_23590"/>
<keyword evidence="3" id="KW-1003">Cell membrane</keyword>
<dbReference type="Gene3D" id="1.10.3730.20">
    <property type="match status" value="1"/>
</dbReference>
<organism evidence="10 11">
    <name type="scientific">Robbsia andropogonis</name>
    <dbReference type="NCBI Taxonomy" id="28092"/>
    <lineage>
        <taxon>Bacteria</taxon>
        <taxon>Pseudomonadati</taxon>
        <taxon>Pseudomonadota</taxon>
        <taxon>Betaproteobacteria</taxon>
        <taxon>Burkholderiales</taxon>
        <taxon>Burkholderiaceae</taxon>
        <taxon>Robbsia</taxon>
    </lineage>
</organism>
<evidence type="ECO:0000256" key="9">
    <source>
        <dbReference type="SAM" id="Phobius"/>
    </source>
</evidence>
<evidence type="ECO:0000313" key="10">
    <source>
        <dbReference type="EMBL" id="KKB61355.1"/>
    </source>
</evidence>
<dbReference type="SUPFAM" id="SSF103481">
    <property type="entry name" value="Multidrug resistance efflux transporter EmrE"/>
    <property type="match status" value="1"/>
</dbReference>
<feature type="transmembrane region" description="Helical" evidence="9">
    <location>
        <begin position="62"/>
        <end position="79"/>
    </location>
</feature>
<dbReference type="InterPro" id="IPR000390">
    <property type="entry name" value="Small_drug/metabolite_transptr"/>
</dbReference>
<keyword evidence="4 8" id="KW-0812">Transmembrane</keyword>